<reference evidence="4" key="1">
    <citation type="submission" date="2023-04" db="EMBL/GenBank/DDBJ databases">
        <authorList>
            <consortium name="ELIXIR-Norway"/>
        </authorList>
    </citation>
    <scope>NUCLEOTIDE SEQUENCE [LARGE SCALE GENOMIC DNA]</scope>
</reference>
<name>A0ABN8Z1S8_RANTA</name>
<dbReference type="Gene3D" id="3.40.50.300">
    <property type="entry name" value="P-loop containing nucleotide triphosphate hydrolases"/>
    <property type="match status" value="1"/>
</dbReference>
<proteinExistence type="predicted"/>
<dbReference type="Pfam" id="PF00071">
    <property type="entry name" value="Ras"/>
    <property type="match status" value="1"/>
</dbReference>
<dbReference type="InterPro" id="IPR001806">
    <property type="entry name" value="Small_GTPase"/>
</dbReference>
<feature type="region of interest" description="Disordered" evidence="3">
    <location>
        <begin position="242"/>
        <end position="302"/>
    </location>
</feature>
<evidence type="ECO:0000313" key="5">
    <source>
        <dbReference type="Proteomes" id="UP001176941"/>
    </source>
</evidence>
<accession>A0ABN8Z1S8</accession>
<keyword evidence="5" id="KW-1185">Reference proteome</keyword>
<dbReference type="NCBIfam" id="TIGR00231">
    <property type="entry name" value="small_GTP"/>
    <property type="match status" value="1"/>
</dbReference>
<dbReference type="CDD" id="cd04137">
    <property type="entry name" value="RheB"/>
    <property type="match status" value="1"/>
</dbReference>
<evidence type="ECO:0000256" key="3">
    <source>
        <dbReference type="SAM" id="MobiDB-lite"/>
    </source>
</evidence>
<dbReference type="EMBL" id="OX459963">
    <property type="protein sequence ID" value="CAI9167798.1"/>
    <property type="molecule type" value="Genomic_DNA"/>
</dbReference>
<dbReference type="SMART" id="SM00174">
    <property type="entry name" value="RHO"/>
    <property type="match status" value="1"/>
</dbReference>
<protein>
    <recommendedName>
        <fullName evidence="6">Small monomeric GTPase</fullName>
    </recommendedName>
</protein>
<dbReference type="PROSITE" id="PS51420">
    <property type="entry name" value="RHO"/>
    <property type="match status" value="1"/>
</dbReference>
<feature type="region of interest" description="Disordered" evidence="3">
    <location>
        <begin position="191"/>
        <end position="227"/>
    </location>
</feature>
<dbReference type="InterPro" id="IPR020849">
    <property type="entry name" value="Small_GTPase_Ras-type"/>
</dbReference>
<dbReference type="PROSITE" id="PS51419">
    <property type="entry name" value="RAB"/>
    <property type="match status" value="1"/>
</dbReference>
<dbReference type="PANTHER" id="PTHR24070">
    <property type="entry name" value="RAS, DI-RAS, AND RHEB FAMILY MEMBERS OF SMALL GTPASE SUPERFAMILY"/>
    <property type="match status" value="1"/>
</dbReference>
<evidence type="ECO:0000313" key="4">
    <source>
        <dbReference type="EMBL" id="CAI9167798.1"/>
    </source>
</evidence>
<evidence type="ECO:0000256" key="1">
    <source>
        <dbReference type="ARBA" id="ARBA00022741"/>
    </source>
</evidence>
<keyword evidence="1" id="KW-0547">Nucleotide-binding</keyword>
<gene>
    <name evidence="4" type="ORF">MRATA1EN1_LOCUS16760</name>
</gene>
<dbReference type="SUPFAM" id="SSF52540">
    <property type="entry name" value="P-loop containing nucleoside triphosphate hydrolases"/>
    <property type="match status" value="1"/>
</dbReference>
<dbReference type="InterPro" id="IPR027417">
    <property type="entry name" value="P-loop_NTPase"/>
</dbReference>
<dbReference type="PROSITE" id="PS51421">
    <property type="entry name" value="RAS"/>
    <property type="match status" value="1"/>
</dbReference>
<organism evidence="4 5">
    <name type="scientific">Rangifer tarandus platyrhynchus</name>
    <name type="common">Svalbard reindeer</name>
    <dbReference type="NCBI Taxonomy" id="3082113"/>
    <lineage>
        <taxon>Eukaryota</taxon>
        <taxon>Metazoa</taxon>
        <taxon>Chordata</taxon>
        <taxon>Craniata</taxon>
        <taxon>Vertebrata</taxon>
        <taxon>Euteleostomi</taxon>
        <taxon>Mammalia</taxon>
        <taxon>Eutheria</taxon>
        <taxon>Laurasiatheria</taxon>
        <taxon>Artiodactyla</taxon>
        <taxon>Ruminantia</taxon>
        <taxon>Pecora</taxon>
        <taxon>Cervidae</taxon>
        <taxon>Odocoileinae</taxon>
        <taxon>Rangifer</taxon>
    </lineage>
</organism>
<feature type="compositionally biased region" description="Basic and acidic residues" evidence="3">
    <location>
        <begin position="206"/>
        <end position="220"/>
    </location>
</feature>
<sequence length="389" mass="41781">MPLVRYRKVVILGYRSVGKTSLAHQFVEGEFLEDYDPTVENTYSKIVTVGKDEFHLHLVDTAGQDEYSILPYSFIIGVHGYVLVYSVTSLHSFQVIESLYQKLHEGHGKTRLPVVLVGNKADLSPDREVQAVEGKKLAASWGATFMESSARNNQLTQGIFTKVIQEIARVENSYGQERRCHLIQPGVEGVPPIRAGQAGGGAAPEARGEGRRAQGLERPEGSGQRARTARPFLFLAHLPSSLPRGEQKVGGSKPPRKSARGRGAQRWVCVRFSPAAPPAPCRRSSRGPGVPARGGKGLGAPARVSRSIRARRGGAAFLPGCWGGASTFHLESLDVPPEPGAGGRGAGPALGLRGRPATRMRSPLAQDQSHRCSLCVRSGFAALGLSMET</sequence>
<dbReference type="Proteomes" id="UP001176941">
    <property type="component" value="Chromosome 27"/>
</dbReference>
<dbReference type="PRINTS" id="PR00449">
    <property type="entry name" value="RASTRNSFRMNG"/>
</dbReference>
<dbReference type="SMART" id="SM00173">
    <property type="entry name" value="RAS"/>
    <property type="match status" value="1"/>
</dbReference>
<evidence type="ECO:0008006" key="6">
    <source>
        <dbReference type="Google" id="ProtNLM"/>
    </source>
</evidence>
<keyword evidence="2" id="KW-0342">GTP-binding</keyword>
<dbReference type="SMART" id="SM00175">
    <property type="entry name" value="RAB"/>
    <property type="match status" value="1"/>
</dbReference>
<dbReference type="InterPro" id="IPR005225">
    <property type="entry name" value="Small_GTP-bd"/>
</dbReference>
<evidence type="ECO:0000256" key="2">
    <source>
        <dbReference type="ARBA" id="ARBA00023134"/>
    </source>
</evidence>